<protein>
    <submittedName>
        <fullName evidence="4">Glycosyltransferase</fullName>
        <ecNumber evidence="4">2.4.-.-</ecNumber>
    </submittedName>
</protein>
<keyword evidence="3" id="KW-0812">Transmembrane</keyword>
<dbReference type="EMBL" id="JBBMQO010000006">
    <property type="protein sequence ID" value="MEM5502246.1"/>
    <property type="molecule type" value="Genomic_DNA"/>
</dbReference>
<keyword evidence="5" id="KW-1185">Reference proteome</keyword>
<dbReference type="PANTHER" id="PTHR12526:SF629">
    <property type="entry name" value="TEICHURONIC ACID BIOSYNTHESIS GLYCOSYLTRANSFERASE TUAH-RELATED"/>
    <property type="match status" value="1"/>
</dbReference>
<dbReference type="EC" id="2.4.-.-" evidence="4"/>
<evidence type="ECO:0000313" key="5">
    <source>
        <dbReference type="Proteomes" id="UP001477870"/>
    </source>
</evidence>
<evidence type="ECO:0000313" key="4">
    <source>
        <dbReference type="EMBL" id="MEM5502246.1"/>
    </source>
</evidence>
<dbReference type="SUPFAM" id="SSF53756">
    <property type="entry name" value="UDP-Glycosyltransferase/glycogen phosphorylase"/>
    <property type="match status" value="1"/>
</dbReference>
<keyword evidence="1 4" id="KW-0328">Glycosyltransferase</keyword>
<keyword evidence="2 4" id="KW-0808">Transferase</keyword>
<accession>A0ABU9T808</accession>
<evidence type="ECO:0000256" key="1">
    <source>
        <dbReference type="ARBA" id="ARBA00022676"/>
    </source>
</evidence>
<keyword evidence="3" id="KW-0472">Membrane</keyword>
<proteinExistence type="predicted"/>
<reference evidence="4 5" key="1">
    <citation type="submission" date="2024-03" db="EMBL/GenBank/DDBJ databases">
        <title>Community enrichment and isolation of bacterial strains for fucoidan degradation.</title>
        <authorList>
            <person name="Sichert A."/>
        </authorList>
    </citation>
    <scope>NUCLEOTIDE SEQUENCE [LARGE SCALE GENOMIC DNA]</scope>
    <source>
        <strain evidence="4 5">AS62</strain>
    </source>
</reference>
<dbReference type="Proteomes" id="UP001477870">
    <property type="component" value="Unassembled WGS sequence"/>
</dbReference>
<evidence type="ECO:0000256" key="3">
    <source>
        <dbReference type="SAM" id="Phobius"/>
    </source>
</evidence>
<comment type="caution">
    <text evidence="4">The sequence shown here is derived from an EMBL/GenBank/DDBJ whole genome shotgun (WGS) entry which is preliminary data.</text>
</comment>
<dbReference type="Gene3D" id="3.40.50.2000">
    <property type="entry name" value="Glycogen Phosphorylase B"/>
    <property type="match status" value="2"/>
</dbReference>
<gene>
    <name evidence="4" type="ORF">WNY59_11665</name>
</gene>
<dbReference type="GO" id="GO:0016757">
    <property type="term" value="F:glycosyltransferase activity"/>
    <property type="evidence" value="ECO:0007669"/>
    <property type="project" value="UniProtKB-KW"/>
</dbReference>
<keyword evidence="3" id="KW-1133">Transmembrane helix</keyword>
<dbReference type="PANTHER" id="PTHR12526">
    <property type="entry name" value="GLYCOSYLTRANSFERASE"/>
    <property type="match status" value="1"/>
</dbReference>
<sequence>MSNCKARETKIIIAVHNEITGDTRVRKTATTLNKYGYNVKLLGLADVESSQKIDGIDSILIGKNVSLRAYNFITKSIARVGKRIKQKKILLLSFASLIIVLLFSYIYHLNAWRFLKVLTLGLSVVGLALACKDRVVMLIKIIRDRYALPVAYRITAQKMSRAILSEGAQIIHAHDIIALMAAVYVKKTNPQCIIIWDAHELYTELAYKSAYTTRFIDQIITKSALEVDYFITINDSIAAYYAARYKALPKATIIMNATRQSSAIEIRSDKLRQATNIDSAQKILLFQGGLSNGRGIQLMLAAVPDIPPDWSIVFMGNGQIKTEIEKAAKRYNATRLTSRPAICLIGPAPYEELALWTSGATLGAIPYENTSLNHYYCTPNKLWEYPNACVPILASALPEMAAMISAHKTGILIPINFGPDDIVKALKTVADSQLNTMSSACKKFNEAENWEKYEPMLVSIYNEMLCA</sequence>
<dbReference type="Pfam" id="PF13692">
    <property type="entry name" value="Glyco_trans_1_4"/>
    <property type="match status" value="1"/>
</dbReference>
<evidence type="ECO:0000256" key="2">
    <source>
        <dbReference type="ARBA" id="ARBA00022679"/>
    </source>
</evidence>
<dbReference type="RefSeq" id="WP_342848586.1">
    <property type="nucleotide sequence ID" value="NZ_JBBMQO010000006.1"/>
</dbReference>
<feature type="transmembrane region" description="Helical" evidence="3">
    <location>
        <begin position="89"/>
        <end position="108"/>
    </location>
</feature>
<organism evidence="4 5">
    <name type="scientific">Ahrensia kielensis</name>
    <dbReference type="NCBI Taxonomy" id="76980"/>
    <lineage>
        <taxon>Bacteria</taxon>
        <taxon>Pseudomonadati</taxon>
        <taxon>Pseudomonadota</taxon>
        <taxon>Alphaproteobacteria</taxon>
        <taxon>Hyphomicrobiales</taxon>
        <taxon>Ahrensiaceae</taxon>
        <taxon>Ahrensia</taxon>
    </lineage>
</organism>
<name>A0ABU9T808_9HYPH</name>